<organism evidence="1 2">
    <name type="scientific">Alkaliphilus serpentinus</name>
    <dbReference type="NCBI Taxonomy" id="1482731"/>
    <lineage>
        <taxon>Bacteria</taxon>
        <taxon>Bacillati</taxon>
        <taxon>Bacillota</taxon>
        <taxon>Clostridia</taxon>
        <taxon>Peptostreptococcales</taxon>
        <taxon>Natronincolaceae</taxon>
        <taxon>Alkaliphilus</taxon>
    </lineage>
</organism>
<dbReference type="EMBL" id="WBZB01000067">
    <property type="protein sequence ID" value="KAB3525455.1"/>
    <property type="molecule type" value="Genomic_DNA"/>
</dbReference>
<dbReference type="Proteomes" id="UP000465601">
    <property type="component" value="Unassembled WGS sequence"/>
</dbReference>
<name>A0A833HL64_9FIRM</name>
<keyword evidence="2" id="KW-1185">Reference proteome</keyword>
<comment type="caution">
    <text evidence="1">The sequence shown here is derived from an EMBL/GenBank/DDBJ whole genome shotgun (WGS) entry which is preliminary data.</text>
</comment>
<sequence length="218" mass="26057">MIKLGFWGSYKTDILHYFSRILNALDKRVIIYDDSNDEYLYHSIPMVDRGFITYRDVDIYINREGSSLEISNEEYDVTLMDFGFDQSKMHQFLDCDIKLLVTDFQRHNILRVKDMMVEINDKPDLIRIYRDIVDSKINTRYIDNLLKLEDSFNLLAEYNLYFDEVAYKSQIECQYNDIISFKKLPKEYKIMFKEIIREFFSSDDKTVIKAIKTAEGGR</sequence>
<protein>
    <submittedName>
        <fullName evidence="1">Uncharacterized protein</fullName>
    </submittedName>
</protein>
<dbReference type="RefSeq" id="WP_151867223.1">
    <property type="nucleotide sequence ID" value="NZ_WBZB01000067.1"/>
</dbReference>
<gene>
    <name evidence="1" type="ORF">F8153_15325</name>
</gene>
<evidence type="ECO:0000313" key="2">
    <source>
        <dbReference type="Proteomes" id="UP000465601"/>
    </source>
</evidence>
<proteinExistence type="predicted"/>
<dbReference type="OrthoDB" id="2082662at2"/>
<reference evidence="1 2" key="1">
    <citation type="submission" date="2019-10" db="EMBL/GenBank/DDBJ databases">
        <title>Alkaliphilus serpentinus sp. nov. and Alkaliphilus pronyensis sp. nov., two novel anaerobic alkaliphilic species isolated from the serpentinized-hosted hydrothermal field of the Prony Bay (New Caledonia).</title>
        <authorList>
            <person name="Postec A."/>
        </authorList>
    </citation>
    <scope>NUCLEOTIDE SEQUENCE [LARGE SCALE GENOMIC DNA]</scope>
    <source>
        <strain evidence="1 2">LacT</strain>
    </source>
</reference>
<dbReference type="AlphaFoldDB" id="A0A833HL64"/>
<accession>A0A833HL64</accession>
<evidence type="ECO:0000313" key="1">
    <source>
        <dbReference type="EMBL" id="KAB3525455.1"/>
    </source>
</evidence>